<sequence>MSFCFSFFGFLL</sequence>
<organism evidence="1">
    <name type="scientific">Rhizophora mucronata</name>
    <name type="common">Asiatic mangrove</name>
    <dbReference type="NCBI Taxonomy" id="61149"/>
    <lineage>
        <taxon>Eukaryota</taxon>
        <taxon>Viridiplantae</taxon>
        <taxon>Streptophyta</taxon>
        <taxon>Embryophyta</taxon>
        <taxon>Tracheophyta</taxon>
        <taxon>Spermatophyta</taxon>
        <taxon>Magnoliopsida</taxon>
        <taxon>eudicotyledons</taxon>
        <taxon>Gunneridae</taxon>
        <taxon>Pentapetalae</taxon>
        <taxon>rosids</taxon>
        <taxon>fabids</taxon>
        <taxon>Malpighiales</taxon>
        <taxon>Rhizophoraceae</taxon>
        <taxon>Rhizophora</taxon>
    </lineage>
</organism>
<protein>
    <submittedName>
        <fullName evidence="1">Uncharacterized protein</fullName>
    </submittedName>
</protein>
<evidence type="ECO:0000313" key="1">
    <source>
        <dbReference type="EMBL" id="MBX58852.1"/>
    </source>
</evidence>
<accession>A0A2P2PVS9</accession>
<name>A0A2P2PVS9_RHIMU</name>
<reference evidence="1" key="1">
    <citation type="submission" date="2018-02" db="EMBL/GenBank/DDBJ databases">
        <title>Rhizophora mucronata_Transcriptome.</title>
        <authorList>
            <person name="Meera S.P."/>
            <person name="Sreeshan A."/>
            <person name="Augustine A."/>
        </authorList>
    </citation>
    <scope>NUCLEOTIDE SEQUENCE</scope>
    <source>
        <tissue evidence="1">Leaf</tissue>
    </source>
</reference>
<proteinExistence type="predicted"/>
<dbReference type="EMBL" id="GGEC01078368">
    <property type="protein sequence ID" value="MBX58852.1"/>
    <property type="molecule type" value="Transcribed_RNA"/>
</dbReference>